<dbReference type="AlphaFoldDB" id="A0A0R0JPC9"/>
<reference evidence="3" key="2">
    <citation type="submission" date="2018-02" db="UniProtKB">
        <authorList>
            <consortium name="EnsemblPlants"/>
        </authorList>
    </citation>
    <scope>IDENTIFICATION</scope>
    <source>
        <strain evidence="3">Williams 82</strain>
    </source>
</reference>
<evidence type="ECO:0000256" key="1">
    <source>
        <dbReference type="SAM" id="MobiDB-lite"/>
    </source>
</evidence>
<evidence type="ECO:0000313" key="3">
    <source>
        <dbReference type="EnsemblPlants" id="KRH56780"/>
    </source>
</evidence>
<accession>A0A0R0JPC9</accession>
<dbReference type="Proteomes" id="UP000008827">
    <property type="component" value="Chromosome 5"/>
</dbReference>
<feature type="region of interest" description="Disordered" evidence="1">
    <location>
        <begin position="29"/>
        <end position="51"/>
    </location>
</feature>
<keyword evidence="4" id="KW-1185">Reference proteome</keyword>
<organism evidence="2">
    <name type="scientific">Glycine max</name>
    <name type="common">Soybean</name>
    <name type="synonym">Glycine hispida</name>
    <dbReference type="NCBI Taxonomy" id="3847"/>
    <lineage>
        <taxon>Eukaryota</taxon>
        <taxon>Viridiplantae</taxon>
        <taxon>Streptophyta</taxon>
        <taxon>Embryophyta</taxon>
        <taxon>Tracheophyta</taxon>
        <taxon>Spermatophyta</taxon>
        <taxon>Magnoliopsida</taxon>
        <taxon>eudicotyledons</taxon>
        <taxon>Gunneridae</taxon>
        <taxon>Pentapetalae</taxon>
        <taxon>rosids</taxon>
        <taxon>fabids</taxon>
        <taxon>Fabales</taxon>
        <taxon>Fabaceae</taxon>
        <taxon>Papilionoideae</taxon>
        <taxon>50 kb inversion clade</taxon>
        <taxon>NPAAA clade</taxon>
        <taxon>indigoferoid/millettioid clade</taxon>
        <taxon>Phaseoleae</taxon>
        <taxon>Glycine</taxon>
        <taxon>Glycine subgen. Soja</taxon>
    </lineage>
</organism>
<gene>
    <name evidence="2" type="ORF">GLYMA_05G019300</name>
</gene>
<dbReference type="EMBL" id="CM000838">
    <property type="protein sequence ID" value="KRH56780.1"/>
    <property type="molecule type" value="Genomic_DNA"/>
</dbReference>
<sequence length="51" mass="5858">MLRLAWATGRCNNLSLSCGSKEVVEERREGRESLDSQDNSAVWEQRNNKSF</sequence>
<dbReference type="InParanoid" id="A0A0R0JPC9"/>
<evidence type="ECO:0000313" key="2">
    <source>
        <dbReference type="EMBL" id="KRH56780.1"/>
    </source>
</evidence>
<reference evidence="2 3" key="1">
    <citation type="journal article" date="2010" name="Nature">
        <title>Genome sequence of the palaeopolyploid soybean.</title>
        <authorList>
            <person name="Schmutz J."/>
            <person name="Cannon S.B."/>
            <person name="Schlueter J."/>
            <person name="Ma J."/>
            <person name="Mitros T."/>
            <person name="Nelson W."/>
            <person name="Hyten D.L."/>
            <person name="Song Q."/>
            <person name="Thelen J.J."/>
            <person name="Cheng J."/>
            <person name="Xu D."/>
            <person name="Hellsten U."/>
            <person name="May G.D."/>
            <person name="Yu Y."/>
            <person name="Sakurai T."/>
            <person name="Umezawa T."/>
            <person name="Bhattacharyya M.K."/>
            <person name="Sandhu D."/>
            <person name="Valliyodan B."/>
            <person name="Lindquist E."/>
            <person name="Peto M."/>
            <person name="Grant D."/>
            <person name="Shu S."/>
            <person name="Goodstein D."/>
            <person name="Barry K."/>
            <person name="Futrell-Griggs M."/>
            <person name="Abernathy B."/>
            <person name="Du J."/>
            <person name="Tian Z."/>
            <person name="Zhu L."/>
            <person name="Gill N."/>
            <person name="Joshi T."/>
            <person name="Libault M."/>
            <person name="Sethuraman A."/>
            <person name="Zhang X.-C."/>
            <person name="Shinozaki K."/>
            <person name="Nguyen H.T."/>
            <person name="Wing R.A."/>
            <person name="Cregan P."/>
            <person name="Specht J."/>
            <person name="Grimwood J."/>
            <person name="Rokhsar D."/>
            <person name="Stacey G."/>
            <person name="Shoemaker R.C."/>
            <person name="Jackson S.A."/>
        </authorList>
    </citation>
    <scope>NUCLEOTIDE SEQUENCE [LARGE SCALE GENOMIC DNA]</scope>
    <source>
        <strain evidence="3">cv. Williams 82</strain>
        <tissue evidence="2">Callus</tissue>
    </source>
</reference>
<dbReference type="EnsemblPlants" id="KRH56780">
    <property type="protein sequence ID" value="KRH56780"/>
    <property type="gene ID" value="GLYMA_05G019300"/>
</dbReference>
<name>A0A0R0JPC9_SOYBN</name>
<dbReference type="Gramene" id="KRH56780">
    <property type="protein sequence ID" value="KRH56780"/>
    <property type="gene ID" value="GLYMA_05G019300"/>
</dbReference>
<protein>
    <submittedName>
        <fullName evidence="2 3">Uncharacterized protein</fullName>
    </submittedName>
</protein>
<reference evidence="2" key="3">
    <citation type="submission" date="2018-07" db="EMBL/GenBank/DDBJ databases">
        <title>WGS assembly of Glycine max.</title>
        <authorList>
            <person name="Schmutz J."/>
            <person name="Cannon S."/>
            <person name="Schlueter J."/>
            <person name="Ma J."/>
            <person name="Mitros T."/>
            <person name="Nelson W."/>
            <person name="Hyten D."/>
            <person name="Song Q."/>
            <person name="Thelen J."/>
            <person name="Cheng J."/>
            <person name="Xu D."/>
            <person name="Hellsten U."/>
            <person name="May G."/>
            <person name="Yu Y."/>
            <person name="Sakurai T."/>
            <person name="Umezawa T."/>
            <person name="Bhattacharyya M."/>
            <person name="Sandhu D."/>
            <person name="Valliyodan B."/>
            <person name="Lindquist E."/>
            <person name="Peto M."/>
            <person name="Grant D."/>
            <person name="Shu S."/>
            <person name="Goodstein D."/>
            <person name="Barry K."/>
            <person name="Futrell-Griggs M."/>
            <person name="Abernathy B."/>
            <person name="Du J."/>
            <person name="Tian Z."/>
            <person name="Zhu L."/>
            <person name="Gill N."/>
            <person name="Joshi T."/>
            <person name="Libault M."/>
            <person name="Sethuraman A."/>
            <person name="Zhang X."/>
            <person name="Shinozaki K."/>
            <person name="Nguyen H."/>
            <person name="Wing R."/>
            <person name="Cregan P."/>
            <person name="Specht J."/>
            <person name="Grimwood J."/>
            <person name="Rokhsar D."/>
            <person name="Stacey G."/>
            <person name="Shoemaker R."/>
            <person name="Jackson S."/>
        </authorList>
    </citation>
    <scope>NUCLEOTIDE SEQUENCE</scope>
    <source>
        <tissue evidence="2">Callus</tissue>
    </source>
</reference>
<proteinExistence type="predicted"/>
<evidence type="ECO:0000313" key="4">
    <source>
        <dbReference type="Proteomes" id="UP000008827"/>
    </source>
</evidence>